<dbReference type="InterPro" id="IPR030846">
    <property type="entry name" value="DnaG_bac"/>
</dbReference>
<dbReference type="Pfam" id="PF01807">
    <property type="entry name" value="Zn_ribbon_DnaG"/>
    <property type="match status" value="1"/>
</dbReference>
<keyword evidence="9" id="KW-0460">Magnesium</keyword>
<dbReference type="InterPro" id="IPR013264">
    <property type="entry name" value="DNAG_N"/>
</dbReference>
<comment type="catalytic activity">
    <reaction evidence="12">
        <text>ssDNA + n NTP = ssDNA/pppN(pN)n-1 hybrid + (n-1) diphosphate.</text>
        <dbReference type="EC" id="2.7.7.101"/>
    </reaction>
</comment>
<dbReference type="Pfam" id="PF16730">
    <property type="entry name" value="DnaGprimase_HBD"/>
    <property type="match status" value="1"/>
</dbReference>
<proteinExistence type="inferred from homology"/>
<keyword evidence="7 12" id="KW-0863">Zinc-finger</keyword>
<organism evidence="15 16">
    <name type="scientific">Campylobacter suis</name>
    <dbReference type="NCBI Taxonomy" id="2790657"/>
    <lineage>
        <taxon>Bacteria</taxon>
        <taxon>Pseudomonadati</taxon>
        <taxon>Campylobacterota</taxon>
        <taxon>Epsilonproteobacteria</taxon>
        <taxon>Campylobacterales</taxon>
        <taxon>Campylobacteraceae</taxon>
        <taxon>Campylobacter</taxon>
    </lineage>
</organism>
<evidence type="ECO:0000256" key="13">
    <source>
        <dbReference type="PIRNR" id="PIRNR002811"/>
    </source>
</evidence>
<dbReference type="InterPro" id="IPR031988">
    <property type="entry name" value="DnaG_HBD"/>
</dbReference>
<evidence type="ECO:0000256" key="11">
    <source>
        <dbReference type="ARBA" id="ARBA00023163"/>
    </source>
</evidence>
<dbReference type="SUPFAM" id="SSF57783">
    <property type="entry name" value="Zinc beta-ribbon"/>
    <property type="match status" value="1"/>
</dbReference>
<comment type="caution">
    <text evidence="15">The sequence shown here is derived from an EMBL/GenBank/DDBJ whole genome shotgun (WGS) entry which is preliminary data.</text>
</comment>
<dbReference type="PANTHER" id="PTHR30313">
    <property type="entry name" value="DNA PRIMASE"/>
    <property type="match status" value="1"/>
</dbReference>
<dbReference type="EC" id="2.7.7.101" evidence="12"/>
<keyword evidence="5 12" id="KW-0235">DNA replication</keyword>
<dbReference type="PANTHER" id="PTHR30313:SF2">
    <property type="entry name" value="DNA PRIMASE"/>
    <property type="match status" value="1"/>
</dbReference>
<dbReference type="Pfam" id="PF08275">
    <property type="entry name" value="DNAG_N"/>
    <property type="match status" value="1"/>
</dbReference>
<evidence type="ECO:0000256" key="7">
    <source>
        <dbReference type="ARBA" id="ARBA00022771"/>
    </source>
</evidence>
<comment type="subunit">
    <text evidence="12">Monomer. Interacts with DnaB.</text>
</comment>
<keyword evidence="4 12" id="KW-0548">Nucleotidyltransferase</keyword>
<comment type="similarity">
    <text evidence="12 13">Belongs to the DnaG primase family.</text>
</comment>
<evidence type="ECO:0000256" key="3">
    <source>
        <dbReference type="ARBA" id="ARBA00022679"/>
    </source>
</evidence>
<dbReference type="Pfam" id="PF13155">
    <property type="entry name" value="Toprim_2"/>
    <property type="match status" value="1"/>
</dbReference>
<dbReference type="PROSITE" id="PS50880">
    <property type="entry name" value="TOPRIM"/>
    <property type="match status" value="1"/>
</dbReference>
<evidence type="ECO:0000256" key="4">
    <source>
        <dbReference type="ARBA" id="ARBA00022695"/>
    </source>
</evidence>
<evidence type="ECO:0000256" key="5">
    <source>
        <dbReference type="ARBA" id="ARBA00022705"/>
    </source>
</evidence>
<evidence type="ECO:0000256" key="12">
    <source>
        <dbReference type="HAMAP-Rule" id="MF_00974"/>
    </source>
</evidence>
<accession>A0ABM8Q4P6</accession>
<protein>
    <recommendedName>
        <fullName evidence="12 13">DNA primase</fullName>
        <ecNumber evidence="12">2.7.7.101</ecNumber>
    </recommendedName>
</protein>
<dbReference type="SUPFAM" id="SSF56731">
    <property type="entry name" value="DNA primase core"/>
    <property type="match status" value="1"/>
</dbReference>
<dbReference type="InterPro" id="IPR050219">
    <property type="entry name" value="DnaG_primase"/>
</dbReference>
<feature type="zinc finger region" description="CHC2-type" evidence="12">
    <location>
        <begin position="37"/>
        <end position="61"/>
    </location>
</feature>
<dbReference type="Proteomes" id="UP000789359">
    <property type="component" value="Unassembled WGS sequence"/>
</dbReference>
<dbReference type="Gene3D" id="3.90.980.10">
    <property type="entry name" value="DNA primase, catalytic core, N-terminal domain"/>
    <property type="match status" value="1"/>
</dbReference>
<dbReference type="Pfam" id="PF10410">
    <property type="entry name" value="DnaB_bind"/>
    <property type="match status" value="1"/>
</dbReference>
<evidence type="ECO:0000256" key="1">
    <source>
        <dbReference type="ARBA" id="ARBA00022478"/>
    </source>
</evidence>
<keyword evidence="16" id="KW-1185">Reference proteome</keyword>
<dbReference type="Gene3D" id="3.40.1360.10">
    <property type="match status" value="1"/>
</dbReference>
<feature type="domain" description="Toprim" evidence="14">
    <location>
        <begin position="245"/>
        <end position="327"/>
    </location>
</feature>
<dbReference type="InterPro" id="IPR034151">
    <property type="entry name" value="TOPRIM_DnaG_bac"/>
</dbReference>
<dbReference type="InterPro" id="IPR016136">
    <property type="entry name" value="DNA_helicase_N/primase_C"/>
</dbReference>
<dbReference type="PIRSF" id="PIRSF002811">
    <property type="entry name" value="DnaG"/>
    <property type="match status" value="1"/>
</dbReference>
<evidence type="ECO:0000259" key="14">
    <source>
        <dbReference type="PROSITE" id="PS50880"/>
    </source>
</evidence>
<keyword evidence="10 12" id="KW-0238">DNA-binding</keyword>
<comment type="cofactor">
    <cofactor evidence="12 13">
        <name>Zn(2+)</name>
        <dbReference type="ChEBI" id="CHEBI:29105"/>
    </cofactor>
    <text evidence="12 13">Binds 1 zinc ion per monomer.</text>
</comment>
<dbReference type="InterPro" id="IPR002694">
    <property type="entry name" value="Znf_CHC2"/>
</dbReference>
<keyword evidence="1 12" id="KW-0240">DNA-directed RNA polymerase</keyword>
<dbReference type="InterPro" id="IPR006295">
    <property type="entry name" value="DNA_primase_DnaG"/>
</dbReference>
<dbReference type="SMART" id="SM00493">
    <property type="entry name" value="TOPRIM"/>
    <property type="match status" value="1"/>
</dbReference>
<keyword evidence="3 12" id="KW-0808">Transferase</keyword>
<reference evidence="15 16" key="1">
    <citation type="submission" date="2020-11" db="EMBL/GenBank/DDBJ databases">
        <authorList>
            <person name="Peeters C."/>
        </authorList>
    </citation>
    <scope>NUCLEOTIDE SEQUENCE [LARGE SCALE GENOMIC DNA]</scope>
    <source>
        <strain evidence="15 16">LMG 8286</strain>
    </source>
</reference>
<dbReference type="NCBIfam" id="TIGR01391">
    <property type="entry name" value="dnaG"/>
    <property type="match status" value="1"/>
</dbReference>
<comment type="function">
    <text evidence="12 13">RNA polymerase that catalyzes the synthesis of short RNA molecules used as primers for DNA polymerase during DNA replication.</text>
</comment>
<dbReference type="InterPro" id="IPR037068">
    <property type="entry name" value="DNA_primase_core_N_sf"/>
</dbReference>
<keyword evidence="11 12" id="KW-0804">Transcription</keyword>
<evidence type="ECO:0000256" key="6">
    <source>
        <dbReference type="ARBA" id="ARBA00022723"/>
    </source>
</evidence>
<name>A0ABM8Q4P6_9BACT</name>
<gene>
    <name evidence="12 15" type="primary">dnaG</name>
    <name evidence="15" type="ORF">LMG8286_00971</name>
</gene>
<evidence type="ECO:0000313" key="16">
    <source>
        <dbReference type="Proteomes" id="UP000789359"/>
    </source>
</evidence>
<evidence type="ECO:0000256" key="8">
    <source>
        <dbReference type="ARBA" id="ARBA00022833"/>
    </source>
</evidence>
<dbReference type="Gene3D" id="3.90.580.10">
    <property type="entry name" value="Zinc finger, CHC2-type domain"/>
    <property type="match status" value="1"/>
</dbReference>
<dbReference type="Gene3D" id="1.10.860.10">
    <property type="entry name" value="DNAb Helicase, Chain A"/>
    <property type="match status" value="1"/>
</dbReference>
<dbReference type="InterPro" id="IPR006171">
    <property type="entry name" value="TOPRIM_dom"/>
</dbReference>
<comment type="domain">
    <text evidence="12">Contains an N-terminal zinc-binding domain, a central core domain that contains the primase activity, and a C-terminal DnaB-binding domain.</text>
</comment>
<keyword evidence="2 12" id="KW-0639">Primosome</keyword>
<evidence type="ECO:0000313" key="15">
    <source>
        <dbReference type="EMBL" id="CAD7287859.1"/>
    </source>
</evidence>
<dbReference type="InterPro" id="IPR036977">
    <property type="entry name" value="DNA_primase_Znf_CHC2"/>
</dbReference>
<evidence type="ECO:0000256" key="9">
    <source>
        <dbReference type="ARBA" id="ARBA00022842"/>
    </source>
</evidence>
<sequence>MIEQNSIEKLLDVTDIVDVVSHYIPVKKVGANFKCVCPFHDDKNPSMSISPSKQIYHCFSCKAGGNAIKFVMEYEKLSYPEAIEKLASMSNFTLSYTKDTPKIKDDKRILEGANAMYRADLYKNEEALRYLYSRGINDAMIAKFELGWASDSQKTIRFLQNEQIEPKEALNVGIVKQNEQGIYASFSHRITFPIYSHNSKLVGFGGRTISNHPAKYINSPQSEIFDKSRLFYGLNLARTNIAKKHQIIICEGYLDVIMLHYAGFDNAVAVLGTALTEKHLPLLKRDEDLSVVLCFDGDDAGIHAAVRSAHLLSLNQIDGSVVIIEGGADPADMVVSGKIEYLQRLFDSGVELGEFYIRHIIKGYDLNKPVQKQRCLDEILAYTKSLKAIIAQSYAPLVASLLGIDVGSLNLGGIRSNVNFRPQAYTKPQPKTASEQKKDILEFAILKAILADKNLKQNLLDMGINHEFFFHHAQTFKAIISPNSDDSDKYICELEFDDSALAIDSKEKFDKAIANLKLKHFQRKQADIKNSNDEDKFEKLAILGKIILNLQRQI</sequence>
<dbReference type="InterPro" id="IPR019475">
    <property type="entry name" value="DNA_primase_DnaB-bd"/>
</dbReference>
<evidence type="ECO:0000256" key="2">
    <source>
        <dbReference type="ARBA" id="ARBA00022515"/>
    </source>
</evidence>
<dbReference type="EMBL" id="CAJHOE010000002">
    <property type="protein sequence ID" value="CAD7287859.1"/>
    <property type="molecule type" value="Genomic_DNA"/>
</dbReference>
<dbReference type="HAMAP" id="MF_00974">
    <property type="entry name" value="DNA_primase_DnaG"/>
    <property type="match status" value="1"/>
</dbReference>
<keyword evidence="8 12" id="KW-0862">Zinc</keyword>
<evidence type="ECO:0000256" key="10">
    <source>
        <dbReference type="ARBA" id="ARBA00023125"/>
    </source>
</evidence>
<dbReference type="SMART" id="SM00400">
    <property type="entry name" value="ZnF_CHCC"/>
    <property type="match status" value="1"/>
</dbReference>
<dbReference type="CDD" id="cd03364">
    <property type="entry name" value="TOPRIM_DnaG_primases"/>
    <property type="match status" value="1"/>
</dbReference>
<dbReference type="RefSeq" id="WP_230056753.1">
    <property type="nucleotide sequence ID" value="NZ_CAJHOE010000002.1"/>
</dbReference>
<keyword evidence="6 12" id="KW-0479">Metal-binding</keyword>
<dbReference type="GO" id="GO:0016779">
    <property type="term" value="F:nucleotidyltransferase activity"/>
    <property type="evidence" value="ECO:0007669"/>
    <property type="project" value="UniProtKB-KW"/>
</dbReference>